<dbReference type="AlphaFoldDB" id="A0AAN1D6V0"/>
<dbReference type="Proteomes" id="UP000093052">
    <property type="component" value="Chromosome"/>
</dbReference>
<gene>
    <name evidence="1" type="ORF">BCV53_10970</name>
</gene>
<evidence type="ECO:0000313" key="1">
    <source>
        <dbReference type="EMBL" id="ANZ30569.1"/>
    </source>
</evidence>
<keyword evidence="2" id="KW-1185">Reference proteome</keyword>
<accession>A0AAN1D6V0</accession>
<proteinExistence type="predicted"/>
<organism evidence="1 2">
    <name type="scientific">Parageobacillus thermoglucosidasius</name>
    <name type="common">Geobacillus thermoglucosidasius</name>
    <dbReference type="NCBI Taxonomy" id="1426"/>
    <lineage>
        <taxon>Bacteria</taxon>
        <taxon>Bacillati</taxon>
        <taxon>Bacillota</taxon>
        <taxon>Bacilli</taxon>
        <taxon>Bacillales</taxon>
        <taxon>Anoxybacillaceae</taxon>
        <taxon>Parageobacillus</taxon>
    </lineage>
</organism>
<evidence type="ECO:0000313" key="2">
    <source>
        <dbReference type="Proteomes" id="UP000093052"/>
    </source>
</evidence>
<sequence length="59" mass="6688">MIFAHDLTTFLVIFNKENAHSLTIICKILIKIDREDHLRMLGKLGAGTITLVSKLHTIE</sequence>
<dbReference type="KEGG" id="ptl:AOT13_10955"/>
<protein>
    <submittedName>
        <fullName evidence="1">Uncharacterized protein</fullName>
    </submittedName>
</protein>
<reference evidence="2" key="1">
    <citation type="journal article" date="2016" name="Genome Announc.">
        <title>Complete Genome Sequence of Geobacillus thermoglucosidasius NCIMB 11955, the Progenitor of a Bioethanol Production Strain.</title>
        <authorList>
            <person name="Sheng L."/>
            <person name="Zhang Y."/>
            <person name="Minton N.P."/>
        </authorList>
    </citation>
    <scope>NUCLEOTIDE SEQUENCE [LARGE SCALE GENOMIC DNA]</scope>
    <source>
        <strain evidence="2">NCIMB 11955</strain>
    </source>
</reference>
<name>A0AAN1D6V0_PARTM</name>
<dbReference type="EMBL" id="CP016622">
    <property type="protein sequence ID" value="ANZ30569.1"/>
    <property type="molecule type" value="Genomic_DNA"/>
</dbReference>